<dbReference type="PANTHER" id="PTHR35936">
    <property type="entry name" value="MEMBRANE-BOUND LYTIC MUREIN TRANSGLYCOSYLASE F"/>
    <property type="match status" value="1"/>
</dbReference>
<dbReference type="AlphaFoldDB" id="A0A4P9VRW6"/>
<dbReference type="SUPFAM" id="SSF53850">
    <property type="entry name" value="Periplasmic binding protein-like II"/>
    <property type="match status" value="1"/>
</dbReference>
<comment type="similarity">
    <text evidence="1">Belongs to the bacterial solute-binding protein 3 family.</text>
</comment>
<evidence type="ECO:0000256" key="1">
    <source>
        <dbReference type="ARBA" id="ARBA00010333"/>
    </source>
</evidence>
<dbReference type="EMBL" id="NDXW01000001">
    <property type="protein sequence ID" value="RDH46333.1"/>
    <property type="molecule type" value="Genomic_DNA"/>
</dbReference>
<keyword evidence="2" id="KW-0732">Signal</keyword>
<evidence type="ECO:0000259" key="3">
    <source>
        <dbReference type="Pfam" id="PF00497"/>
    </source>
</evidence>
<gene>
    <name evidence="4" type="ORF">B9G39_24375</name>
</gene>
<sequence>MITYNKKNAINNIFSNMHFSNKILAFILFKVLLSVMLSTKADNTTILIATGEYPPWTSHKIKKNGFVNHVISEAFMRKGYKVYYIYLPWARSYTDTENGKYAALSYWACTEKVQPTFYCSDYMHKEAYVFFHEKTFPFPTWETLSDLTGLRIGATRSYTYTKEFWDAYESGSLNIVINNDDNINFNMLVQSRLDTIVVSTITGLMILNKRFPPKVIQNITFNSRPLVENTAHLLFPKKNKSSLDLLKIFNTGLTEIKQDGIYDKYMDDLIMGGY</sequence>
<keyword evidence="5" id="KW-1185">Reference proteome</keyword>
<dbReference type="Gene3D" id="3.40.190.10">
    <property type="entry name" value="Periplasmic binding protein-like II"/>
    <property type="match status" value="2"/>
</dbReference>
<name>A0A4P9VRW6_9GAMM</name>
<dbReference type="InterPro" id="IPR001638">
    <property type="entry name" value="Solute-binding_3/MltF_N"/>
</dbReference>
<dbReference type="Pfam" id="PF00497">
    <property type="entry name" value="SBP_bac_3"/>
    <property type="match status" value="1"/>
</dbReference>
<proteinExistence type="inferred from homology"/>
<dbReference type="PANTHER" id="PTHR35936:SF25">
    <property type="entry name" value="ABC TRANSPORTER SUBSTRATE-BINDING PROTEIN"/>
    <property type="match status" value="1"/>
</dbReference>
<protein>
    <submittedName>
        <fullName evidence="4">Amino acid ABC transporter substrate-binding protein</fullName>
    </submittedName>
</protein>
<comment type="caution">
    <text evidence="4">The sequence shown here is derived from an EMBL/GenBank/DDBJ whole genome shotgun (WGS) entry which is preliminary data.</text>
</comment>
<reference evidence="4 5" key="1">
    <citation type="submission" date="2017-04" db="EMBL/GenBank/DDBJ databases">
        <title>Draft genome sequence of Zooshikella ganghwensis VG4 isolated from Red Sea sediments.</title>
        <authorList>
            <person name="Rehman Z."/>
            <person name="Alam I."/>
            <person name="Kamau A."/>
            <person name="Bajic V."/>
            <person name="Leiknes T."/>
        </authorList>
    </citation>
    <scope>NUCLEOTIDE SEQUENCE [LARGE SCALE GENOMIC DNA]</scope>
    <source>
        <strain evidence="4 5">VG4</strain>
    </source>
</reference>
<evidence type="ECO:0000313" key="4">
    <source>
        <dbReference type="EMBL" id="RDH46333.1"/>
    </source>
</evidence>
<organism evidence="4 5">
    <name type="scientific">Zooshikella ganghwensis</name>
    <dbReference type="NCBI Taxonomy" id="202772"/>
    <lineage>
        <taxon>Bacteria</taxon>
        <taxon>Pseudomonadati</taxon>
        <taxon>Pseudomonadota</taxon>
        <taxon>Gammaproteobacteria</taxon>
        <taxon>Oceanospirillales</taxon>
        <taxon>Zooshikellaceae</taxon>
        <taxon>Zooshikella</taxon>
    </lineage>
</organism>
<dbReference type="Proteomes" id="UP000257039">
    <property type="component" value="Unassembled WGS sequence"/>
</dbReference>
<feature type="domain" description="Solute-binding protein family 3/N-terminal" evidence="3">
    <location>
        <begin position="50"/>
        <end position="266"/>
    </location>
</feature>
<accession>A0A4P9VRW6</accession>
<evidence type="ECO:0000313" key="5">
    <source>
        <dbReference type="Proteomes" id="UP000257039"/>
    </source>
</evidence>
<evidence type="ECO:0000256" key="2">
    <source>
        <dbReference type="ARBA" id="ARBA00022729"/>
    </source>
</evidence>